<gene>
    <name evidence="7" type="ORF">ADU59_04400</name>
</gene>
<dbReference type="CDD" id="cd06580">
    <property type="entry name" value="TM_PBP1_transp_TpRbsC_like"/>
    <property type="match status" value="1"/>
</dbReference>
<feature type="transmembrane region" description="Helical" evidence="6">
    <location>
        <begin position="154"/>
        <end position="175"/>
    </location>
</feature>
<feature type="transmembrane region" description="Helical" evidence="6">
    <location>
        <begin position="50"/>
        <end position="80"/>
    </location>
</feature>
<comment type="subcellular location">
    <subcellularLocation>
        <location evidence="1">Cell membrane</location>
        <topology evidence="1">Multi-pass membrane protein</topology>
    </subcellularLocation>
</comment>
<feature type="transmembrane region" description="Helical" evidence="6">
    <location>
        <begin position="92"/>
        <end position="114"/>
    </location>
</feature>
<dbReference type="OrthoDB" id="9792579at2"/>
<dbReference type="Proteomes" id="UP000093111">
    <property type="component" value="Unassembled WGS sequence"/>
</dbReference>
<dbReference type="PATRIC" id="fig|1612624.7.peg.922"/>
<evidence type="ECO:0000256" key="3">
    <source>
        <dbReference type="ARBA" id="ARBA00022692"/>
    </source>
</evidence>
<feature type="transmembrane region" description="Helical" evidence="6">
    <location>
        <begin position="288"/>
        <end position="306"/>
    </location>
</feature>
<dbReference type="EMBL" id="LGLV01000004">
    <property type="protein sequence ID" value="OBZ96956.1"/>
    <property type="molecule type" value="Genomic_DNA"/>
</dbReference>
<feature type="transmembrane region" description="Helical" evidence="6">
    <location>
        <begin position="206"/>
        <end position="225"/>
    </location>
</feature>
<feature type="transmembrane region" description="Helical" evidence="6">
    <location>
        <begin position="231"/>
        <end position="250"/>
    </location>
</feature>
<feature type="transmembrane region" description="Helical" evidence="6">
    <location>
        <begin position="257"/>
        <end position="276"/>
    </location>
</feature>
<evidence type="ECO:0000313" key="8">
    <source>
        <dbReference type="Proteomes" id="UP000093111"/>
    </source>
</evidence>
<accession>A0A1C7P7I8</accession>
<evidence type="ECO:0000256" key="1">
    <source>
        <dbReference type="ARBA" id="ARBA00004651"/>
    </source>
</evidence>
<comment type="caution">
    <text evidence="7">The sequence shown here is derived from an EMBL/GenBank/DDBJ whole genome shotgun (WGS) entry which is preliminary data.</text>
</comment>
<keyword evidence="8" id="KW-1185">Reference proteome</keyword>
<keyword evidence="2" id="KW-1003">Cell membrane</keyword>
<dbReference type="GO" id="GO:0005886">
    <property type="term" value="C:plasma membrane"/>
    <property type="evidence" value="ECO:0007669"/>
    <property type="project" value="UniProtKB-SubCell"/>
</dbReference>
<protein>
    <submittedName>
        <fullName evidence="7">Sugar ABC transporter permease</fullName>
    </submittedName>
</protein>
<dbReference type="InterPro" id="IPR001851">
    <property type="entry name" value="ABC_transp_permease"/>
</dbReference>
<organism evidence="7 8">
    <name type="scientific">Pararhizobium polonicum</name>
    <dbReference type="NCBI Taxonomy" id="1612624"/>
    <lineage>
        <taxon>Bacteria</taxon>
        <taxon>Pseudomonadati</taxon>
        <taxon>Pseudomonadota</taxon>
        <taxon>Alphaproteobacteria</taxon>
        <taxon>Hyphomicrobiales</taxon>
        <taxon>Rhizobiaceae</taxon>
        <taxon>Rhizobium/Agrobacterium group</taxon>
        <taxon>Pararhizobium</taxon>
    </lineage>
</organism>
<evidence type="ECO:0000256" key="4">
    <source>
        <dbReference type="ARBA" id="ARBA00022989"/>
    </source>
</evidence>
<dbReference type="STRING" id="1612624.ADU59_04400"/>
<keyword evidence="4 6" id="KW-1133">Transmembrane helix</keyword>
<dbReference type="AlphaFoldDB" id="A0A1C7P7I8"/>
<evidence type="ECO:0000256" key="5">
    <source>
        <dbReference type="ARBA" id="ARBA00023136"/>
    </source>
</evidence>
<proteinExistence type="predicted"/>
<dbReference type="Pfam" id="PF02653">
    <property type="entry name" value="BPD_transp_2"/>
    <property type="match status" value="1"/>
</dbReference>
<evidence type="ECO:0000256" key="6">
    <source>
        <dbReference type="SAM" id="Phobius"/>
    </source>
</evidence>
<keyword evidence="3 6" id="KW-0812">Transmembrane</keyword>
<evidence type="ECO:0000256" key="2">
    <source>
        <dbReference type="ARBA" id="ARBA00022475"/>
    </source>
</evidence>
<keyword evidence="5 6" id="KW-0472">Membrane</keyword>
<reference evidence="7 8" key="1">
    <citation type="journal article" date="2016" name="Syst. Appl. Microbiol.">
        <title>Pararhizobium polonicum sp. nov. isolated from tumors on stone fruit rootstocks.</title>
        <authorList>
            <person name="Pulawska J."/>
            <person name="Kuzmanovic N."/>
            <person name="Willems A."/>
            <person name="Pothier J.F."/>
        </authorList>
    </citation>
    <scope>NUCLEOTIDE SEQUENCE [LARGE SCALE GENOMIC DNA]</scope>
    <source>
        <strain evidence="7 8">F5.1</strain>
    </source>
</reference>
<feature type="transmembrane region" description="Helical" evidence="6">
    <location>
        <begin position="7"/>
        <end position="30"/>
    </location>
</feature>
<sequence length="323" mass="34211">MDLFQTIIALLESTIRVSVPLIFAALAGLFTERAGVFDIGLEGKMLGSAFAAAAVAAVTGSVWAGLLAGILISVLLALVHGYASITQRGSQIVSGVAINFVVAGSTVILGEAWFRQGGRTPALSGDARFQTIEFPFADAVKEVPVLGPIYSDLLSGHFILTYLAFAMVPISWWILYRTRFGLRLRAVGENPGAVDTAGISVIWLRYRAVICAGILCGFAGAYLSLAMNAGFVKGMTAGKGYIALAALIFAKWRPVNIMLACLLFGFLDAFAIRLQGNPLPLIGQVPVQFMQALPYILTVVLLAGFIGKAIPPKAGGVPYVKER</sequence>
<dbReference type="RefSeq" id="WP_068952003.1">
    <property type="nucleotide sequence ID" value="NZ_LGLV01000004.1"/>
</dbReference>
<name>A0A1C7P7I8_9HYPH</name>
<dbReference type="PANTHER" id="PTHR43370:SF1">
    <property type="entry name" value="GUANOSINE ABC TRANSPORTER PERMEASE PROTEIN NUPQ"/>
    <property type="match status" value="1"/>
</dbReference>
<dbReference type="GO" id="GO:0022857">
    <property type="term" value="F:transmembrane transporter activity"/>
    <property type="evidence" value="ECO:0007669"/>
    <property type="project" value="InterPro"/>
</dbReference>
<evidence type="ECO:0000313" key="7">
    <source>
        <dbReference type="EMBL" id="OBZ96956.1"/>
    </source>
</evidence>
<dbReference type="PANTHER" id="PTHR43370">
    <property type="entry name" value="SUGAR ABC TRANSPORTER INTEGRAL MEMBRANE PROTEIN-RELATED"/>
    <property type="match status" value="1"/>
</dbReference>